<feature type="compositionally biased region" description="Low complexity" evidence="1">
    <location>
        <begin position="220"/>
        <end position="231"/>
    </location>
</feature>
<accession>A0A5A8C8Q6</accession>
<evidence type="ECO:0000256" key="2">
    <source>
        <dbReference type="SAM" id="Phobius"/>
    </source>
</evidence>
<evidence type="ECO:0000313" key="4">
    <source>
        <dbReference type="Proteomes" id="UP000323011"/>
    </source>
</evidence>
<dbReference type="Proteomes" id="UP000323011">
    <property type="component" value="Unassembled WGS sequence"/>
</dbReference>
<reference evidence="3 4" key="1">
    <citation type="submission" date="2019-07" db="EMBL/GenBank/DDBJ databases">
        <title>Genomes of Cafeteria roenbergensis.</title>
        <authorList>
            <person name="Fischer M.G."/>
            <person name="Hackl T."/>
            <person name="Roman M."/>
        </authorList>
    </citation>
    <scope>NUCLEOTIDE SEQUENCE [LARGE SCALE GENOMIC DNA]</scope>
    <source>
        <strain evidence="3 4">BVI</strain>
    </source>
</reference>
<keyword evidence="2" id="KW-0472">Membrane</keyword>
<feature type="compositionally biased region" description="Low complexity" evidence="1">
    <location>
        <begin position="263"/>
        <end position="274"/>
    </location>
</feature>
<sequence length="317" mass="32891">MSNAPPDHSRRLIPAGLVNPIQTEKRIERLEMAVAVLGVTTVGLSAALLASRFGVLRARVVEAEHVQLTHRATSLSETLGFSRRFPAGELTVRRGRPELRLLDGHVSLMDVHRRVRVQLDPSFRPAAPMRQPTREAVTGQRRMRLFAGRPLLVLSDEHETPMAVLDAARGVQPAPGRRTAGTRQTGGEGARAPTGGEEEPPAPAASGVADWAQALLAADGPAAAAAAPSRESGGGSGSGSGSTVGGPGADSDPFPAGGFGMQSGSEAAAAAGSGTLIVDETATPSWAKPRRPEDDSPHKPKSVQAEIDADTPPTPRA</sequence>
<keyword evidence="2" id="KW-1133">Transmembrane helix</keyword>
<feature type="region of interest" description="Disordered" evidence="1">
    <location>
        <begin position="167"/>
        <end position="206"/>
    </location>
</feature>
<name>A0A5A8C8Q6_CAFRO</name>
<protein>
    <submittedName>
        <fullName evidence="3">Uncharacterized protein</fullName>
    </submittedName>
</protein>
<feature type="transmembrane region" description="Helical" evidence="2">
    <location>
        <begin position="32"/>
        <end position="50"/>
    </location>
</feature>
<evidence type="ECO:0000256" key="1">
    <source>
        <dbReference type="SAM" id="MobiDB-lite"/>
    </source>
</evidence>
<keyword evidence="2" id="KW-0812">Transmembrane</keyword>
<organism evidence="3 4">
    <name type="scientific">Cafeteria roenbergensis</name>
    <name type="common">Marine flagellate</name>
    <dbReference type="NCBI Taxonomy" id="33653"/>
    <lineage>
        <taxon>Eukaryota</taxon>
        <taxon>Sar</taxon>
        <taxon>Stramenopiles</taxon>
        <taxon>Bigyra</taxon>
        <taxon>Opalozoa</taxon>
        <taxon>Bicosoecida</taxon>
        <taxon>Cafeteriaceae</taxon>
        <taxon>Cafeteria</taxon>
    </lineage>
</organism>
<dbReference type="AlphaFoldDB" id="A0A5A8C8Q6"/>
<feature type="compositionally biased region" description="Low complexity" evidence="1">
    <location>
        <begin position="174"/>
        <end position="183"/>
    </location>
</feature>
<proteinExistence type="predicted"/>
<dbReference type="EMBL" id="VLTN01000042">
    <property type="protein sequence ID" value="KAA0149496.1"/>
    <property type="molecule type" value="Genomic_DNA"/>
</dbReference>
<feature type="region of interest" description="Disordered" evidence="1">
    <location>
        <begin position="220"/>
        <end position="317"/>
    </location>
</feature>
<comment type="caution">
    <text evidence="3">The sequence shown here is derived from an EMBL/GenBank/DDBJ whole genome shotgun (WGS) entry which is preliminary data.</text>
</comment>
<evidence type="ECO:0000313" key="3">
    <source>
        <dbReference type="EMBL" id="KAA0149496.1"/>
    </source>
</evidence>
<gene>
    <name evidence="3" type="ORF">FNF29_05882</name>
</gene>
<feature type="compositionally biased region" description="Gly residues" evidence="1">
    <location>
        <begin position="232"/>
        <end position="248"/>
    </location>
</feature>
<keyword evidence="4" id="KW-1185">Reference proteome</keyword>